<organism evidence="1">
    <name type="scientific">marine sediment metagenome</name>
    <dbReference type="NCBI Taxonomy" id="412755"/>
    <lineage>
        <taxon>unclassified sequences</taxon>
        <taxon>metagenomes</taxon>
        <taxon>ecological metagenomes</taxon>
    </lineage>
</organism>
<dbReference type="EMBL" id="LAZR01003595">
    <property type="protein sequence ID" value="KKN16634.1"/>
    <property type="molecule type" value="Genomic_DNA"/>
</dbReference>
<gene>
    <name evidence="1" type="ORF">LCGC14_0973880</name>
</gene>
<name>A0A0F9NF90_9ZZZZ</name>
<protein>
    <submittedName>
        <fullName evidence="1">Uncharacterized protein</fullName>
    </submittedName>
</protein>
<evidence type="ECO:0000313" key="1">
    <source>
        <dbReference type="EMBL" id="KKN16634.1"/>
    </source>
</evidence>
<dbReference type="AlphaFoldDB" id="A0A0F9NF90"/>
<accession>A0A0F9NF90</accession>
<sequence length="197" mass="22302">MGKLQDLFTEREIAYSKYGDLILQHLETNVIPAILEILQLTEQELPRLMWRGARIIENHVLLFADITYQPGDVLKDEKTSVTLTMEMALMLSKAIKVALPLDLAETATTEQLVNYLKESEKKLRAAYEAAYGNENQEALTEALTEATRSQLGWDIDPDLLNEVLETVQDFEIDSLSDEQQEALMLTHLGQHSKGKVN</sequence>
<reference evidence="1" key="1">
    <citation type="journal article" date="2015" name="Nature">
        <title>Complex archaea that bridge the gap between prokaryotes and eukaryotes.</title>
        <authorList>
            <person name="Spang A."/>
            <person name="Saw J.H."/>
            <person name="Jorgensen S.L."/>
            <person name="Zaremba-Niedzwiedzka K."/>
            <person name="Martijn J."/>
            <person name="Lind A.E."/>
            <person name="van Eijk R."/>
            <person name="Schleper C."/>
            <person name="Guy L."/>
            <person name="Ettema T.J."/>
        </authorList>
    </citation>
    <scope>NUCLEOTIDE SEQUENCE</scope>
</reference>
<comment type="caution">
    <text evidence="1">The sequence shown here is derived from an EMBL/GenBank/DDBJ whole genome shotgun (WGS) entry which is preliminary data.</text>
</comment>
<proteinExistence type="predicted"/>